<dbReference type="PANTHER" id="PTHR33254:SF4">
    <property type="entry name" value="4-HYDROXY-4-METHYL-2-OXOGLUTARATE ALDOLASE 3-RELATED"/>
    <property type="match status" value="1"/>
</dbReference>
<keyword evidence="3" id="KW-1185">Reference proteome</keyword>
<dbReference type="SUPFAM" id="SSF89562">
    <property type="entry name" value="RraA-like"/>
    <property type="match status" value="1"/>
</dbReference>
<name>A0ABQ2EG23_9DEIO</name>
<dbReference type="CDD" id="cd16841">
    <property type="entry name" value="RraA_family"/>
    <property type="match status" value="1"/>
</dbReference>
<organism evidence="2 3">
    <name type="scientific">Deinococcus malanensis</name>
    <dbReference type="NCBI Taxonomy" id="1706855"/>
    <lineage>
        <taxon>Bacteria</taxon>
        <taxon>Thermotogati</taxon>
        <taxon>Deinococcota</taxon>
        <taxon>Deinococci</taxon>
        <taxon>Deinococcales</taxon>
        <taxon>Deinococcaceae</taxon>
        <taxon>Deinococcus</taxon>
    </lineage>
</organism>
<dbReference type="PANTHER" id="PTHR33254">
    <property type="entry name" value="4-HYDROXY-4-METHYL-2-OXOGLUTARATE ALDOLASE 3-RELATED"/>
    <property type="match status" value="1"/>
</dbReference>
<dbReference type="Proteomes" id="UP000647587">
    <property type="component" value="Unassembled WGS sequence"/>
</dbReference>
<reference evidence="3" key="1">
    <citation type="journal article" date="2019" name="Int. J. Syst. Evol. Microbiol.">
        <title>The Global Catalogue of Microorganisms (GCM) 10K type strain sequencing project: providing services to taxonomists for standard genome sequencing and annotation.</title>
        <authorList>
            <consortium name="The Broad Institute Genomics Platform"/>
            <consortium name="The Broad Institute Genome Sequencing Center for Infectious Disease"/>
            <person name="Wu L."/>
            <person name="Ma J."/>
        </authorList>
    </citation>
    <scope>NUCLEOTIDE SEQUENCE [LARGE SCALE GENOMIC DNA]</scope>
    <source>
        <strain evidence="3">JCM 30331</strain>
    </source>
</reference>
<dbReference type="Pfam" id="PF03737">
    <property type="entry name" value="RraA-like"/>
    <property type="match status" value="1"/>
</dbReference>
<gene>
    <name evidence="2" type="ORF">GCM10008955_00530</name>
</gene>
<dbReference type="InterPro" id="IPR005493">
    <property type="entry name" value="RraA/RraA-like"/>
</dbReference>
<sequence>MTTAAAGLRALLPAGDLTCVVSDALDRGGALSGAFRPVWSGASCAGEAVTVRTFGTDLSAVFDAIAEAAPGSVLVIDSHGITGTAFWGERTTRAALARRLAGVVIDGGCRDVTAVRRLGFPVFCTAITPNAGLAGGRGAVNVPIQAGGIPVSPGDVVVADENGVVIVPGHLAASTLERVRVLLAAEQQAFAQADRGAAAPPDGTEGEMV</sequence>
<evidence type="ECO:0000256" key="1">
    <source>
        <dbReference type="ARBA" id="ARBA00029596"/>
    </source>
</evidence>
<dbReference type="EMBL" id="BMPP01000001">
    <property type="protein sequence ID" value="GGK11167.1"/>
    <property type="molecule type" value="Genomic_DNA"/>
</dbReference>
<dbReference type="InterPro" id="IPR036704">
    <property type="entry name" value="RraA/RraA-like_sf"/>
</dbReference>
<evidence type="ECO:0000313" key="2">
    <source>
        <dbReference type="EMBL" id="GGK11167.1"/>
    </source>
</evidence>
<dbReference type="Gene3D" id="3.50.30.40">
    <property type="entry name" value="Ribonuclease E inhibitor RraA/RraA-like"/>
    <property type="match status" value="1"/>
</dbReference>
<protein>
    <recommendedName>
        <fullName evidence="1">Regulator of ribonuclease activity homolog</fullName>
    </recommendedName>
</protein>
<dbReference type="RefSeq" id="WP_189003438.1">
    <property type="nucleotide sequence ID" value="NZ_BMPP01000001.1"/>
</dbReference>
<proteinExistence type="predicted"/>
<accession>A0ABQ2EG23</accession>
<comment type="caution">
    <text evidence="2">The sequence shown here is derived from an EMBL/GenBank/DDBJ whole genome shotgun (WGS) entry which is preliminary data.</text>
</comment>
<evidence type="ECO:0000313" key="3">
    <source>
        <dbReference type="Proteomes" id="UP000647587"/>
    </source>
</evidence>